<keyword evidence="4 9" id="KW-1133">Transmembrane helix</keyword>
<evidence type="ECO:0000256" key="7">
    <source>
        <dbReference type="PROSITE-ProRule" id="PRU00023"/>
    </source>
</evidence>
<name>A0A0U5C094_ASPCI</name>
<feature type="repeat" description="ANK" evidence="7">
    <location>
        <begin position="165"/>
        <end position="197"/>
    </location>
</feature>
<dbReference type="InterPro" id="IPR051165">
    <property type="entry name" value="Multifunctional_ANK_Repeat"/>
</dbReference>
<dbReference type="GO" id="GO:0046873">
    <property type="term" value="F:metal ion transmembrane transporter activity"/>
    <property type="evidence" value="ECO:0007669"/>
    <property type="project" value="InterPro"/>
</dbReference>
<dbReference type="STRING" id="454130.A0A0U5C094"/>
<dbReference type="Proteomes" id="UP000054771">
    <property type="component" value="Unassembled WGS sequence"/>
</dbReference>
<dbReference type="Pfam" id="PF01544">
    <property type="entry name" value="CorA"/>
    <property type="match status" value="1"/>
</dbReference>
<dbReference type="PROSITE" id="PS50088">
    <property type="entry name" value="ANK_REPEAT"/>
    <property type="match status" value="4"/>
</dbReference>
<dbReference type="InterPro" id="IPR002523">
    <property type="entry name" value="MgTranspt_CorA/ZnTranspt_ZntB"/>
</dbReference>
<dbReference type="SMART" id="SM00248">
    <property type="entry name" value="ANK"/>
    <property type="match status" value="10"/>
</dbReference>
<dbReference type="PANTHER" id="PTHR24123:SF33">
    <property type="entry name" value="PROTEIN HOS4"/>
    <property type="match status" value="1"/>
</dbReference>
<evidence type="ECO:0000256" key="2">
    <source>
        <dbReference type="ARBA" id="ARBA00022692"/>
    </source>
</evidence>
<protein>
    <submittedName>
        <fullName evidence="10">Uncharacterized protein</fullName>
    </submittedName>
</protein>
<evidence type="ECO:0000256" key="5">
    <source>
        <dbReference type="ARBA" id="ARBA00023043"/>
    </source>
</evidence>
<evidence type="ECO:0000313" key="10">
    <source>
        <dbReference type="EMBL" id="CEL00412.1"/>
    </source>
</evidence>
<dbReference type="PROSITE" id="PS50297">
    <property type="entry name" value="ANK_REP_REGION"/>
    <property type="match status" value="4"/>
</dbReference>
<evidence type="ECO:0000256" key="9">
    <source>
        <dbReference type="SAM" id="Phobius"/>
    </source>
</evidence>
<dbReference type="PANTHER" id="PTHR24123">
    <property type="entry name" value="ANKYRIN REPEAT-CONTAINING"/>
    <property type="match status" value="1"/>
</dbReference>
<dbReference type="Gene3D" id="1.25.40.20">
    <property type="entry name" value="Ankyrin repeat-containing domain"/>
    <property type="match status" value="2"/>
</dbReference>
<evidence type="ECO:0000313" key="11">
    <source>
        <dbReference type="Proteomes" id="UP000054771"/>
    </source>
</evidence>
<organism evidence="10 11">
    <name type="scientific">Aspergillus calidoustus</name>
    <dbReference type="NCBI Taxonomy" id="454130"/>
    <lineage>
        <taxon>Eukaryota</taxon>
        <taxon>Fungi</taxon>
        <taxon>Dikarya</taxon>
        <taxon>Ascomycota</taxon>
        <taxon>Pezizomycotina</taxon>
        <taxon>Eurotiomycetes</taxon>
        <taxon>Eurotiomycetidae</taxon>
        <taxon>Eurotiales</taxon>
        <taxon>Aspergillaceae</taxon>
        <taxon>Aspergillus</taxon>
        <taxon>Aspergillus subgen. Nidulantes</taxon>
    </lineage>
</organism>
<dbReference type="SUPFAM" id="SSF48403">
    <property type="entry name" value="Ankyrin repeat"/>
    <property type="match status" value="2"/>
</dbReference>
<proteinExistence type="predicted"/>
<dbReference type="EMBL" id="CDMC01000001">
    <property type="protein sequence ID" value="CEL00412.1"/>
    <property type="molecule type" value="Genomic_DNA"/>
</dbReference>
<dbReference type="OMA" id="SATIWAD"/>
<feature type="region of interest" description="Disordered" evidence="8">
    <location>
        <begin position="728"/>
        <end position="749"/>
    </location>
</feature>
<dbReference type="InterPro" id="IPR036770">
    <property type="entry name" value="Ankyrin_rpt-contain_sf"/>
</dbReference>
<reference evidence="11" key="1">
    <citation type="journal article" date="2016" name="Genome Announc.">
        <title>Draft genome sequences of fungus Aspergillus calidoustus.</title>
        <authorList>
            <person name="Horn F."/>
            <person name="Linde J."/>
            <person name="Mattern D.J."/>
            <person name="Walther G."/>
            <person name="Guthke R."/>
            <person name="Scherlach K."/>
            <person name="Martin K."/>
            <person name="Brakhage A.A."/>
            <person name="Petzke L."/>
            <person name="Valiante V."/>
        </authorList>
    </citation>
    <scope>NUCLEOTIDE SEQUENCE [LARGE SCALE GENOMIC DNA]</scope>
    <source>
        <strain evidence="11">SF006504</strain>
    </source>
</reference>
<evidence type="ECO:0000256" key="8">
    <source>
        <dbReference type="SAM" id="MobiDB-lite"/>
    </source>
</evidence>
<keyword evidence="2 9" id="KW-0812">Transmembrane</keyword>
<dbReference type="Pfam" id="PF00023">
    <property type="entry name" value="Ank"/>
    <property type="match status" value="1"/>
</dbReference>
<feature type="repeat" description="ANK" evidence="7">
    <location>
        <begin position="99"/>
        <end position="131"/>
    </location>
</feature>
<feature type="compositionally biased region" description="Basic and acidic residues" evidence="8">
    <location>
        <begin position="738"/>
        <end position="749"/>
    </location>
</feature>
<dbReference type="GO" id="GO:0016020">
    <property type="term" value="C:membrane"/>
    <property type="evidence" value="ECO:0007669"/>
    <property type="project" value="UniProtKB-SubCell"/>
</dbReference>
<dbReference type="InterPro" id="IPR045863">
    <property type="entry name" value="CorA_TM1_TM2"/>
</dbReference>
<keyword evidence="6 9" id="KW-0472">Membrane</keyword>
<evidence type="ECO:0000256" key="3">
    <source>
        <dbReference type="ARBA" id="ARBA00022737"/>
    </source>
</evidence>
<dbReference type="InterPro" id="IPR002110">
    <property type="entry name" value="Ankyrin_rpt"/>
</dbReference>
<feature type="transmembrane region" description="Helical" evidence="9">
    <location>
        <begin position="1071"/>
        <end position="1091"/>
    </location>
</feature>
<dbReference type="OrthoDB" id="341259at2759"/>
<dbReference type="AlphaFoldDB" id="A0A0U5C094"/>
<gene>
    <name evidence="10" type="ORF">ASPCAL00014</name>
</gene>
<keyword evidence="3" id="KW-0677">Repeat</keyword>
<evidence type="ECO:0000256" key="1">
    <source>
        <dbReference type="ARBA" id="ARBA00004141"/>
    </source>
</evidence>
<feature type="region of interest" description="Disordered" evidence="8">
    <location>
        <begin position="833"/>
        <end position="853"/>
    </location>
</feature>
<dbReference type="Gene3D" id="1.20.58.340">
    <property type="entry name" value="Magnesium transport protein CorA, transmembrane region"/>
    <property type="match status" value="1"/>
</dbReference>
<accession>A0A0U5C094</accession>
<evidence type="ECO:0000256" key="4">
    <source>
        <dbReference type="ARBA" id="ARBA00022989"/>
    </source>
</evidence>
<feature type="compositionally biased region" description="Low complexity" evidence="8">
    <location>
        <begin position="844"/>
        <end position="853"/>
    </location>
</feature>
<keyword evidence="11" id="KW-1185">Reference proteome</keyword>
<feature type="repeat" description="ANK" evidence="7">
    <location>
        <begin position="328"/>
        <end position="350"/>
    </location>
</feature>
<dbReference type="Pfam" id="PF12796">
    <property type="entry name" value="Ank_2"/>
    <property type="match status" value="2"/>
</dbReference>
<evidence type="ECO:0000256" key="6">
    <source>
        <dbReference type="ARBA" id="ARBA00023136"/>
    </source>
</evidence>
<comment type="subcellular location">
    <subcellularLocation>
        <location evidence="1">Membrane</location>
        <topology evidence="1">Multi-pass membrane protein</topology>
    </subcellularLocation>
</comment>
<dbReference type="SUPFAM" id="SSF144083">
    <property type="entry name" value="Magnesium transport protein CorA, transmembrane region"/>
    <property type="match status" value="1"/>
</dbReference>
<feature type="repeat" description="ANK" evidence="7">
    <location>
        <begin position="132"/>
        <end position="164"/>
    </location>
</feature>
<keyword evidence="5 7" id="KW-0040">ANK repeat</keyword>
<feature type="transmembrane region" description="Helical" evidence="9">
    <location>
        <begin position="1111"/>
        <end position="1132"/>
    </location>
</feature>
<sequence>MHGHDIIVSTLLENEARIEELDCGSRTPLLLACLHLQGEVMKALFDHFASATAVDSGERGCLHLVIEGHYSAPEGFEAHPEYLNYLVVRGAVVDQPDRRGSTPLMDACQSHSRELIETLLDLGADINSQDPMNRTPLHYACLKPDSGCLDILLSRGADATLAMTGGFTPLHAACSSGVVDDVRTLLKYNVPVTALDVDGNTPLVTAAGKGFVDIMLDIVRTTEYFPEDPAAQKAFIEPQKPAAKVVGAFSKGFEKDRYSFDSDLQPLLHWAVSHGRFELMRQCFKYRPNAVFWTVGGATWLHVAAQYGHSGIINNLLGKVNPAREARGGLTALHVAATHGHLETAQALLQIIAGQSRSPDEASCAKATAIIHWDNKRESPLTLSISRKHRRLQALFFTELQTLGSVTGDPINAIKASELLEILAEWEKPGREVVLQYLLERWLPAPPQTDVRHWSALHWAVYGSTAVVVWWLLSKGGYRSGDEIRECRREPLVRTDAIGMIIQDLLRNPPPQMYEIVNPIDDKPPFPPRPTDWMDQRLYLHGYIMNVYLHNENAVVPYARATLHGIIYSQGPNALIKGVEMLEQRDLNILKKKLGSVSSDDQGLPNIWNLSEPPSGALGRPVGHRLPRYDYSAISPAENLKLRWIHLPANEMQLIEDLVTRLSHDSGRSEMDHRNLMKFFSRSWTELGAGARQHYMKPLCLRAEIEEAGKKRTCTAIYMPYLTLGEYDPKNAARQPPSRREDNGDDDLIGRRDAKHIAHVPLTLDQYYYPGISDTSYRDENQVFSKYLKKHQEKPVSSTSRTHLDARSKKKQILMVDQLWIWIIDDQSIITSTSHRPEDASTASPQSSRDSSMSSLLHRVLNDIAYGEGRGRFERPTSVDAVMQLILGAAAGFFIEKCVQLADGTSKGPLEVFRESIREVANRETVLFQNFLGGLRDEIKNRKARAERISSGTGRPSIRELPNNPHHIISEETELLDQIRDINDELHMLRALAEDQEIVWNQAFAGIETQGRFTCTPAEIARDLDGMIVETEMTRSSIDTLLDLRQKQASLAETEAGRLQANDTARQSNNIYVFTLVTIFFLPLSWLTSLFALNVTAFPHNDGTIEYQAHWLFPILFTVTGVFFAIAIFAPLRVEAFQDWMYNRHGGGGESARRCTPPPPLLPANASARNSFTSYTTDWDGSSSYLGRDVYDERVRTGMRARPQRYRRRHARRSPSNV</sequence>